<organism evidence="10 11">
    <name type="scientific">Pleomassaria siparia CBS 279.74</name>
    <dbReference type="NCBI Taxonomy" id="1314801"/>
    <lineage>
        <taxon>Eukaryota</taxon>
        <taxon>Fungi</taxon>
        <taxon>Dikarya</taxon>
        <taxon>Ascomycota</taxon>
        <taxon>Pezizomycotina</taxon>
        <taxon>Dothideomycetes</taxon>
        <taxon>Pleosporomycetidae</taxon>
        <taxon>Pleosporales</taxon>
        <taxon>Pleomassariaceae</taxon>
        <taxon>Pleomassaria</taxon>
    </lineage>
</organism>
<dbReference type="EMBL" id="MU005770">
    <property type="protein sequence ID" value="KAF2709535.1"/>
    <property type="molecule type" value="Genomic_DNA"/>
</dbReference>
<dbReference type="GO" id="GO:0071004">
    <property type="term" value="C:U2-type prespliceosome"/>
    <property type="evidence" value="ECO:0007669"/>
    <property type="project" value="TreeGrafter"/>
</dbReference>
<evidence type="ECO:0000256" key="3">
    <source>
        <dbReference type="ARBA" id="ARBA00022728"/>
    </source>
</evidence>
<evidence type="ECO:0000256" key="5">
    <source>
        <dbReference type="ARBA" id="ARBA00023187"/>
    </source>
</evidence>
<dbReference type="FunFam" id="1.10.10.790:FF:000001">
    <property type="entry name" value="Splicing factor 3a, subunit 1"/>
    <property type="match status" value="1"/>
</dbReference>
<dbReference type="PANTHER" id="PTHR15316:SF1">
    <property type="entry name" value="SPLICING FACTOR 3A SUBUNIT 1"/>
    <property type="match status" value="1"/>
</dbReference>
<dbReference type="GO" id="GO:0003723">
    <property type="term" value="F:RNA binding"/>
    <property type="evidence" value="ECO:0007669"/>
    <property type="project" value="InterPro"/>
</dbReference>
<dbReference type="SMART" id="SM00648">
    <property type="entry name" value="SWAP"/>
    <property type="match status" value="2"/>
</dbReference>
<evidence type="ECO:0000256" key="4">
    <source>
        <dbReference type="ARBA" id="ARBA00022737"/>
    </source>
</evidence>
<comment type="subcellular location">
    <subcellularLocation>
        <location evidence="1">Nucleus</location>
    </subcellularLocation>
</comment>
<dbReference type="GO" id="GO:0071013">
    <property type="term" value="C:catalytic step 2 spliceosome"/>
    <property type="evidence" value="ECO:0007669"/>
    <property type="project" value="TreeGrafter"/>
</dbReference>
<feature type="domain" description="SURP motif" evidence="9">
    <location>
        <begin position="132"/>
        <end position="174"/>
    </location>
</feature>
<keyword evidence="2" id="KW-0507">mRNA processing</keyword>
<feature type="region of interest" description="Disordered" evidence="8">
    <location>
        <begin position="334"/>
        <end position="378"/>
    </location>
</feature>
<keyword evidence="5" id="KW-0508">mRNA splicing</keyword>
<evidence type="ECO:0000259" key="9">
    <source>
        <dbReference type="PROSITE" id="PS50128"/>
    </source>
</evidence>
<evidence type="ECO:0000256" key="7">
    <source>
        <dbReference type="SAM" id="Coils"/>
    </source>
</evidence>
<dbReference type="Pfam" id="PF01805">
    <property type="entry name" value="Surp"/>
    <property type="match status" value="2"/>
</dbReference>
<keyword evidence="7" id="KW-0175">Coiled coil</keyword>
<reference evidence="10" key="1">
    <citation type="journal article" date="2020" name="Stud. Mycol.">
        <title>101 Dothideomycetes genomes: a test case for predicting lifestyles and emergence of pathogens.</title>
        <authorList>
            <person name="Haridas S."/>
            <person name="Albert R."/>
            <person name="Binder M."/>
            <person name="Bloem J."/>
            <person name="Labutti K."/>
            <person name="Salamov A."/>
            <person name="Andreopoulos B."/>
            <person name="Baker S."/>
            <person name="Barry K."/>
            <person name="Bills G."/>
            <person name="Bluhm B."/>
            <person name="Cannon C."/>
            <person name="Castanera R."/>
            <person name="Culley D."/>
            <person name="Daum C."/>
            <person name="Ezra D."/>
            <person name="Gonzalez J."/>
            <person name="Henrissat B."/>
            <person name="Kuo A."/>
            <person name="Liang C."/>
            <person name="Lipzen A."/>
            <person name="Lutzoni F."/>
            <person name="Magnuson J."/>
            <person name="Mondo S."/>
            <person name="Nolan M."/>
            <person name="Ohm R."/>
            <person name="Pangilinan J."/>
            <person name="Park H.-J."/>
            <person name="Ramirez L."/>
            <person name="Alfaro M."/>
            <person name="Sun H."/>
            <person name="Tritt A."/>
            <person name="Yoshinaga Y."/>
            <person name="Zwiers L.-H."/>
            <person name="Turgeon B."/>
            <person name="Goodwin S."/>
            <person name="Spatafora J."/>
            <person name="Crous P."/>
            <person name="Grigoriev I."/>
        </authorList>
    </citation>
    <scope>NUCLEOTIDE SEQUENCE</scope>
    <source>
        <strain evidence="10">CBS 279.74</strain>
    </source>
</reference>
<dbReference type="SUPFAM" id="SSF109905">
    <property type="entry name" value="Surp module (SWAP domain)"/>
    <property type="match status" value="2"/>
</dbReference>
<feature type="domain" description="SURP motif" evidence="9">
    <location>
        <begin position="36"/>
        <end position="80"/>
    </location>
</feature>
<evidence type="ECO:0000313" key="11">
    <source>
        <dbReference type="Proteomes" id="UP000799428"/>
    </source>
</evidence>
<keyword evidence="11" id="KW-1185">Reference proteome</keyword>
<evidence type="ECO:0000256" key="2">
    <source>
        <dbReference type="ARBA" id="ARBA00022664"/>
    </source>
</evidence>
<protein>
    <recommendedName>
        <fullName evidence="9">SURP motif domain-containing protein</fullName>
    </recommendedName>
</protein>
<dbReference type="PROSITE" id="PS50128">
    <property type="entry name" value="SURP"/>
    <property type="match status" value="2"/>
</dbReference>
<dbReference type="GO" id="GO:0005686">
    <property type="term" value="C:U2 snRNP"/>
    <property type="evidence" value="ECO:0007669"/>
    <property type="project" value="TreeGrafter"/>
</dbReference>
<dbReference type="GO" id="GO:0045292">
    <property type="term" value="P:mRNA cis splicing, via spliceosome"/>
    <property type="evidence" value="ECO:0007669"/>
    <property type="project" value="InterPro"/>
</dbReference>
<dbReference type="Gene3D" id="1.10.10.790">
    <property type="entry name" value="Surp module"/>
    <property type="match status" value="2"/>
</dbReference>
<sequence length="519" mass="59121">MAAAISNGADASVGDGEIGVKPPPDIVIPPKGVRESIAKTADFVYRRGDTFEEAMRTRARAETRTKFTFLFQEDEYYKYFSWYLQQLKLGKGPAAANSQVAVQDNKPKGPPEPPKFRFSARMPNISAQDLEILKVTALWTASNGENWLKDLRTRESGNFQFDFLRANHSFFQFFRALVEQYKYLLLEDDIEARIEELQHNIKNRFHILERAKQRAEYIKFVSQQKEKEEKQAEDEKKEYASIDWHDFAVIATVTFDEADDLADLPPPTTLNDLQSASLEQKAAVSLSSRRLEEAMPDEETYYNASQAPPHMHNNMYPPMPPAYAPAVQPVWPPAPADYRSPAQKAQEEEDARLAQQRQAEHDRAAQAQAAARGAPGSMRIRNDYVPRAAAKKGNVVMVMCPNCKQQFRSDEIDEHIRIELLDPRWKEMRDKSDQRYSTTINTADVASNLKRFASQRDDIYDGVSGIALSEEEAARRKRAAVSYDGQPDPTKDAARLSQMQNMNVQEQLRNIRERHGGNQ</sequence>
<feature type="region of interest" description="Disordered" evidence="8">
    <location>
        <begin position="1"/>
        <end position="25"/>
    </location>
</feature>
<name>A0A6G1KAG8_9PLEO</name>
<feature type="compositionally biased region" description="Low complexity" evidence="8">
    <location>
        <begin position="365"/>
        <end position="374"/>
    </location>
</feature>
<dbReference type="PANTHER" id="PTHR15316">
    <property type="entry name" value="SPLICEOSOME ASSOCIATED PROTEIN 114/SWAP SPLICING FACTOR-RELATED"/>
    <property type="match status" value="1"/>
</dbReference>
<evidence type="ECO:0000256" key="6">
    <source>
        <dbReference type="ARBA" id="ARBA00023242"/>
    </source>
</evidence>
<dbReference type="InterPro" id="IPR022030">
    <property type="entry name" value="SF3A1_dom"/>
</dbReference>
<dbReference type="InterPro" id="IPR000061">
    <property type="entry name" value="Surp"/>
</dbReference>
<feature type="coiled-coil region" evidence="7">
    <location>
        <begin position="194"/>
        <end position="242"/>
    </location>
</feature>
<evidence type="ECO:0000256" key="1">
    <source>
        <dbReference type="ARBA" id="ARBA00004123"/>
    </source>
</evidence>
<evidence type="ECO:0000313" key="10">
    <source>
        <dbReference type="EMBL" id="KAF2709535.1"/>
    </source>
</evidence>
<dbReference type="Pfam" id="PF12230">
    <property type="entry name" value="PRP21_like_P"/>
    <property type="match status" value="1"/>
</dbReference>
<keyword evidence="4" id="KW-0677">Repeat</keyword>
<keyword evidence="3" id="KW-0747">Spliceosome</keyword>
<gene>
    <name evidence="10" type="ORF">K504DRAFT_467500</name>
</gene>
<dbReference type="InterPro" id="IPR035967">
    <property type="entry name" value="SWAP/Surp_sf"/>
</dbReference>
<dbReference type="AlphaFoldDB" id="A0A6G1KAG8"/>
<dbReference type="Proteomes" id="UP000799428">
    <property type="component" value="Unassembled WGS sequence"/>
</dbReference>
<evidence type="ECO:0000256" key="8">
    <source>
        <dbReference type="SAM" id="MobiDB-lite"/>
    </source>
</evidence>
<dbReference type="InterPro" id="IPR045146">
    <property type="entry name" value="SF3A1"/>
</dbReference>
<dbReference type="GO" id="GO:0000381">
    <property type="term" value="P:regulation of alternative mRNA splicing, via spliceosome"/>
    <property type="evidence" value="ECO:0007669"/>
    <property type="project" value="TreeGrafter"/>
</dbReference>
<keyword evidence="6" id="KW-0539">Nucleus</keyword>
<accession>A0A6G1KAG8</accession>
<dbReference type="OrthoDB" id="447637at2759"/>
<proteinExistence type="predicted"/>